<dbReference type="Proteomes" id="UP000315995">
    <property type="component" value="Chromosome"/>
</dbReference>
<dbReference type="EMBL" id="CP041186">
    <property type="protein sequence ID" value="QDG49182.1"/>
    <property type="molecule type" value="Genomic_DNA"/>
</dbReference>
<dbReference type="InterPro" id="IPR022742">
    <property type="entry name" value="Hydrolase_4"/>
</dbReference>
<feature type="signal peptide" evidence="2">
    <location>
        <begin position="1"/>
        <end position="21"/>
    </location>
</feature>
<keyword evidence="2" id="KW-0732">Signal</keyword>
<evidence type="ECO:0000313" key="5">
    <source>
        <dbReference type="Proteomes" id="UP000315995"/>
    </source>
</evidence>
<reference evidence="4 5" key="1">
    <citation type="submission" date="2019-06" db="EMBL/GenBank/DDBJ databases">
        <title>Persicimonas caeni gen. nov., sp. nov., a predatory bacterium isolated from solar saltern.</title>
        <authorList>
            <person name="Wang S."/>
        </authorList>
    </citation>
    <scope>NUCLEOTIDE SEQUENCE [LARGE SCALE GENOMIC DNA]</scope>
    <source>
        <strain evidence="4 5">YN101</strain>
    </source>
</reference>
<name>A0A4Y6PLP3_PERCE</name>
<keyword evidence="5" id="KW-1185">Reference proteome</keyword>
<feature type="region of interest" description="Disordered" evidence="1">
    <location>
        <begin position="23"/>
        <end position="54"/>
    </location>
</feature>
<dbReference type="OrthoDB" id="1412847at2"/>
<evidence type="ECO:0000313" key="4">
    <source>
        <dbReference type="EMBL" id="QDG49182.1"/>
    </source>
</evidence>
<dbReference type="PANTHER" id="PTHR43265">
    <property type="entry name" value="ESTERASE ESTD"/>
    <property type="match status" value="1"/>
</dbReference>
<dbReference type="Gene3D" id="3.40.50.1820">
    <property type="entry name" value="alpha/beta hydrolase"/>
    <property type="match status" value="1"/>
</dbReference>
<protein>
    <submittedName>
        <fullName evidence="4">Alpha/beta hydrolase</fullName>
    </submittedName>
</protein>
<keyword evidence="4" id="KW-0378">Hydrolase</keyword>
<organism evidence="4 5">
    <name type="scientific">Persicimonas caeni</name>
    <dbReference type="NCBI Taxonomy" id="2292766"/>
    <lineage>
        <taxon>Bacteria</taxon>
        <taxon>Deltaproteobacteria</taxon>
        <taxon>Bradymonadales</taxon>
        <taxon>Bradymonadaceae</taxon>
        <taxon>Persicimonas</taxon>
    </lineage>
</organism>
<dbReference type="Pfam" id="PF12146">
    <property type="entry name" value="Hydrolase_4"/>
    <property type="match status" value="1"/>
</dbReference>
<dbReference type="PANTHER" id="PTHR43265:SF1">
    <property type="entry name" value="ESTERASE ESTD"/>
    <property type="match status" value="1"/>
</dbReference>
<dbReference type="SUPFAM" id="SSF53474">
    <property type="entry name" value="alpha/beta-Hydrolases"/>
    <property type="match status" value="1"/>
</dbReference>
<evidence type="ECO:0000256" key="2">
    <source>
        <dbReference type="SAM" id="SignalP"/>
    </source>
</evidence>
<dbReference type="InterPro" id="IPR053145">
    <property type="entry name" value="AB_hydrolase_Est10"/>
</dbReference>
<evidence type="ECO:0000256" key="1">
    <source>
        <dbReference type="SAM" id="MobiDB-lite"/>
    </source>
</evidence>
<feature type="chain" id="PRO_5030106030" evidence="2">
    <location>
        <begin position="22"/>
        <end position="512"/>
    </location>
</feature>
<evidence type="ECO:0000259" key="3">
    <source>
        <dbReference type="Pfam" id="PF12146"/>
    </source>
</evidence>
<accession>A0A4Y6PLP3</accession>
<feature type="compositionally biased region" description="Polar residues" evidence="1">
    <location>
        <begin position="36"/>
        <end position="49"/>
    </location>
</feature>
<dbReference type="RefSeq" id="WP_141195681.1">
    <property type="nucleotide sequence ID" value="NZ_CP041186.1"/>
</dbReference>
<dbReference type="GO" id="GO:0052689">
    <property type="term" value="F:carboxylic ester hydrolase activity"/>
    <property type="evidence" value="ECO:0007669"/>
    <property type="project" value="TreeGrafter"/>
</dbReference>
<proteinExistence type="predicted"/>
<dbReference type="PROSITE" id="PS51257">
    <property type="entry name" value="PROKAR_LIPOPROTEIN"/>
    <property type="match status" value="1"/>
</dbReference>
<accession>A0A5B8Y1X0</accession>
<feature type="domain" description="Serine aminopeptidase S33" evidence="3">
    <location>
        <begin position="224"/>
        <end position="470"/>
    </location>
</feature>
<sequence length="512" mass="54561">MPHKSLTLLLTTALLTLAACASSPAEQPDQQDKEQQTMPDATQQPSLEGTWQGPLTVPGAQLTLVFHLDKTDDGTWNATMDSPDQGATGIPVSAVEHDGDKVTIAVVSIGGVFTGTLSDDGTAIDGEWSQGSSSLPLDLERTEAKEAKGVNRPQNPEPPFPYTVEEVKFAGGEPTKGTADAVQLAGTLTLPEGEGPHPAVVLLTGSGPQDRDEALAGHRPFWVLADYLTRHGVAVLRFDDRGVGESTGTFEDATIADFTQDAIAAAEFMAQRDDIKADAIGLVGHSEGANVAPRASNASDKVAFIVLLAPTAVPGHELLARQNRLVFEGLGMSAEGAQTYEKNMHAVLRKIVAVPLDKPVPDELRKELRADFNAAIDAMSPEDLAVYGVVDDNTRKVVLDQLVGQLTKPWMRSFLAMTPQKTFQKVDVPTLALFGAKDVQVSSEQNAPVLEEALGDDADATVETLEGLNHLFQPANTGLPAEYSQIETTLSPKMLETLVQWMAEKGYAEAGE</sequence>
<dbReference type="InterPro" id="IPR029058">
    <property type="entry name" value="AB_hydrolase_fold"/>
</dbReference>
<gene>
    <name evidence="4" type="ORF">FIV42_00040</name>
</gene>
<dbReference type="AlphaFoldDB" id="A0A4Y6PLP3"/>